<keyword evidence="1" id="KW-0472">Membrane</keyword>
<proteinExistence type="predicted"/>
<feature type="transmembrane region" description="Helical" evidence="1">
    <location>
        <begin position="60"/>
        <end position="81"/>
    </location>
</feature>
<accession>A0A376EEB0</accession>
<feature type="transmembrane region" description="Helical" evidence="1">
    <location>
        <begin position="270"/>
        <end position="290"/>
    </location>
</feature>
<sequence length="628" mass="70057">MNKILTLSFCLLAILLPVMGFAQTDSDYSNLLQFLKGDGAFEKWFMEVFTKLDNSVQDSAAGSALVGKAIGGLGALMYLGYMGWQMAAGDREWEITPMLKPILIGFTLVYWSGFVSLIQAPFEAIAEPGISIFSEIESEVNDLRVERFKKQQQLLDAVIKLKAEEDAKQEVIENTTEDADDSWFDISEGLDKLIQPIKEWQIRMQFQMQKLAAELIEFVCLSILRICVYLIFFIQKIWSYILIILGPIAVGMALIPGFENSLYSWVSKFININLYTFVAYTIINIGQQLIASGYEMEIERYDTLLSNGTITNLDALMVYVSNSGMIYNQLFTCVAYVVTGIGVLMTPTIADSIVSAGGAGAMTKMKNAAGKMASSAKTAILAAKTGGASVAAATAKSAAAGSASGRSSGSDEKRKIISKKYHNKMLIKNIEQRIKINKVVSLSTIAFAVFIVIAGFFFAYRMIEDSRKSIYILDNGVPVLAKQTDVLLNRPVEYKAQIELFHRLFFTLAPDDTYIKDNIQKSLYLIDDSGKKEYTNLKEKGFYNQIIASSSMVSIHTDSIALNMEQKKFSFFGKQMITRKSSVITRMLITEGFFEDIIRSPNNPHGVILKNWRIINNEELSNQNKNSY</sequence>
<reference evidence="4 5" key="1">
    <citation type="submission" date="2018-06" db="EMBL/GenBank/DDBJ databases">
        <authorList>
            <consortium name="Pathogen Informatics"/>
            <person name="Doyle S."/>
        </authorList>
    </citation>
    <scope>NUCLEOTIDE SEQUENCE [LARGE SCALE GENOMIC DNA]</scope>
    <source>
        <strain evidence="4 5">NCTC13533</strain>
    </source>
</reference>
<keyword evidence="2" id="KW-0732">Signal</keyword>
<evidence type="ECO:0000256" key="1">
    <source>
        <dbReference type="SAM" id="Phobius"/>
    </source>
</evidence>
<dbReference type="EMBL" id="UFVQ01000003">
    <property type="protein sequence ID" value="STD07734.1"/>
    <property type="molecule type" value="Genomic_DNA"/>
</dbReference>
<dbReference type="Proteomes" id="UP000255224">
    <property type="component" value="Unassembled WGS sequence"/>
</dbReference>
<feature type="transmembrane region" description="Helical" evidence="1">
    <location>
        <begin position="237"/>
        <end position="258"/>
    </location>
</feature>
<name>A0A376EEB0_CHRCU</name>
<protein>
    <submittedName>
        <fullName evidence="4">Type IV secretory pathway, TrbL components</fullName>
    </submittedName>
</protein>
<gene>
    <name evidence="4" type="ORF">NCTC13533_04286</name>
</gene>
<dbReference type="AlphaFoldDB" id="A0A376EEB0"/>
<feature type="chain" id="PRO_5017052286" evidence="2">
    <location>
        <begin position="23"/>
        <end position="628"/>
    </location>
</feature>
<evidence type="ECO:0000259" key="3">
    <source>
        <dbReference type="Pfam" id="PF07863"/>
    </source>
</evidence>
<evidence type="ECO:0000313" key="5">
    <source>
        <dbReference type="Proteomes" id="UP000255224"/>
    </source>
</evidence>
<keyword evidence="1" id="KW-0812">Transmembrane</keyword>
<feature type="transmembrane region" description="Helical" evidence="1">
    <location>
        <begin position="439"/>
        <end position="460"/>
    </location>
</feature>
<dbReference type="InterPro" id="IPR022276">
    <property type="entry name" value="Conjug_transposon_TraK"/>
</dbReference>
<keyword evidence="1" id="KW-1133">Transmembrane helix</keyword>
<evidence type="ECO:0000256" key="2">
    <source>
        <dbReference type="SAM" id="SignalP"/>
    </source>
</evidence>
<dbReference type="Pfam" id="PF07863">
    <property type="entry name" value="CtnDOT_TraJ"/>
    <property type="match status" value="1"/>
</dbReference>
<dbReference type="NCBIfam" id="TIGR03781">
    <property type="entry name" value="Bac_Flav_CT_K"/>
    <property type="match status" value="1"/>
</dbReference>
<feature type="domain" description="Conjugative transposon TraJ C-terminal" evidence="3">
    <location>
        <begin position="66"/>
        <end position="404"/>
    </location>
</feature>
<feature type="signal peptide" evidence="2">
    <location>
        <begin position="1"/>
        <end position="22"/>
    </location>
</feature>
<feature type="transmembrane region" description="Helical" evidence="1">
    <location>
        <begin position="326"/>
        <end position="345"/>
    </location>
</feature>
<organism evidence="4 5">
    <name type="scientific">Chryseobacterium carnipullorum</name>
    <dbReference type="NCBI Taxonomy" id="1124835"/>
    <lineage>
        <taxon>Bacteria</taxon>
        <taxon>Pseudomonadati</taxon>
        <taxon>Bacteroidota</taxon>
        <taxon>Flavobacteriia</taxon>
        <taxon>Flavobacteriales</taxon>
        <taxon>Weeksellaceae</taxon>
        <taxon>Chryseobacterium group</taxon>
        <taxon>Chryseobacterium</taxon>
    </lineage>
</organism>
<evidence type="ECO:0000313" key="4">
    <source>
        <dbReference type="EMBL" id="STD07734.1"/>
    </source>
</evidence>
<dbReference type="InterPro" id="IPR012424">
    <property type="entry name" value="Conjugative_transposon_TraJ_C"/>
</dbReference>
<feature type="transmembrane region" description="Helical" evidence="1">
    <location>
        <begin position="211"/>
        <end position="231"/>
    </location>
</feature>